<dbReference type="RefSeq" id="WP_203630488.1">
    <property type="nucleotide sequence ID" value="NZ_BNJR01000016.1"/>
</dbReference>
<protein>
    <recommendedName>
        <fullName evidence="5">Streptococcal hemagglutinin protein</fullName>
    </recommendedName>
</protein>
<feature type="transmembrane region" description="Helical" evidence="2">
    <location>
        <begin position="31"/>
        <end position="53"/>
    </location>
</feature>
<evidence type="ECO:0000256" key="2">
    <source>
        <dbReference type="SAM" id="Phobius"/>
    </source>
</evidence>
<feature type="region of interest" description="Disordered" evidence="1">
    <location>
        <begin position="1"/>
        <end position="20"/>
    </location>
</feature>
<proteinExistence type="predicted"/>
<accession>A0ABQ3W009</accession>
<evidence type="ECO:0000313" key="4">
    <source>
        <dbReference type="Proteomes" id="UP000604765"/>
    </source>
</evidence>
<feature type="region of interest" description="Disordered" evidence="1">
    <location>
        <begin position="124"/>
        <end position="157"/>
    </location>
</feature>
<dbReference type="Proteomes" id="UP000604765">
    <property type="component" value="Unassembled WGS sequence"/>
</dbReference>
<keyword evidence="2" id="KW-0472">Membrane</keyword>
<name>A0ABQ3W009_9LACO</name>
<feature type="compositionally biased region" description="Basic and acidic residues" evidence="1">
    <location>
        <begin position="76"/>
        <end position="86"/>
    </location>
</feature>
<reference evidence="3 4" key="1">
    <citation type="journal article" date="2021" name="Int. J. Syst. Evol. Microbiol.">
        <title>Lentilactobacillus fungorum sp. nov., isolated from spent mushroom substrates.</title>
        <authorList>
            <person name="Tohno M."/>
            <person name="Tanizawa Y."/>
            <person name="Kojima Y."/>
            <person name="Sakamoto M."/>
            <person name="Ohkuma M."/>
            <person name="Kobayashi H."/>
        </authorList>
    </citation>
    <scope>NUCLEOTIDE SEQUENCE [LARGE SCALE GENOMIC DNA]</scope>
    <source>
        <strain evidence="3 4">YK48G</strain>
    </source>
</reference>
<feature type="compositionally biased region" description="Low complexity" evidence="1">
    <location>
        <begin position="61"/>
        <end position="75"/>
    </location>
</feature>
<evidence type="ECO:0000256" key="1">
    <source>
        <dbReference type="SAM" id="MobiDB-lite"/>
    </source>
</evidence>
<sequence length="204" mass="23402">MNRHDDEPKYKKYDFNSEQSRRSRHKKQYSGWWFALLILIVAIGLAVSINWLVTRNDHKSSSSTASISKTINKSKQAIEDHTKKGSLTKKVEDNRVTAFNDKLKQAKSNGFTLQERNKLQAAINSEKNQTVKSRQQKLLDQASQQTKPAKPKTTDPFATTHTFSSINDAKNWANATKQQWLKDGYVNYTITSNGQGYYILKFIK</sequence>
<keyword evidence="4" id="KW-1185">Reference proteome</keyword>
<feature type="region of interest" description="Disordered" evidence="1">
    <location>
        <begin position="59"/>
        <end position="86"/>
    </location>
</feature>
<feature type="compositionally biased region" description="Polar residues" evidence="1">
    <location>
        <begin position="124"/>
        <end position="147"/>
    </location>
</feature>
<keyword evidence="2" id="KW-1133">Transmembrane helix</keyword>
<organism evidence="3 4">
    <name type="scientific">Lentilactobacillus fungorum</name>
    <dbReference type="NCBI Taxonomy" id="2201250"/>
    <lineage>
        <taxon>Bacteria</taxon>
        <taxon>Bacillati</taxon>
        <taxon>Bacillota</taxon>
        <taxon>Bacilli</taxon>
        <taxon>Lactobacillales</taxon>
        <taxon>Lactobacillaceae</taxon>
        <taxon>Lentilactobacillus</taxon>
    </lineage>
</organism>
<evidence type="ECO:0008006" key="5">
    <source>
        <dbReference type="Google" id="ProtNLM"/>
    </source>
</evidence>
<keyword evidence="2" id="KW-0812">Transmembrane</keyword>
<gene>
    <name evidence="3" type="ORF">YK48G_19200</name>
</gene>
<comment type="caution">
    <text evidence="3">The sequence shown here is derived from an EMBL/GenBank/DDBJ whole genome shotgun (WGS) entry which is preliminary data.</text>
</comment>
<dbReference type="EMBL" id="BNJR01000016">
    <property type="protein sequence ID" value="GHP14495.1"/>
    <property type="molecule type" value="Genomic_DNA"/>
</dbReference>
<evidence type="ECO:0000313" key="3">
    <source>
        <dbReference type="EMBL" id="GHP14495.1"/>
    </source>
</evidence>